<sequence>MILRLAIASLWARALTVGMTVLAIALSVALFLGVEKVRTGAKSSFADTISGTDLIVGARSGSVQLLLYSVFRIGNATNNVTWESYQDIASRPEIDWIVPISLGDSHRQFRVMGTTTAFFEHYRYRQDRSLELSSGALMEDLFDAVIGADVAATLDYGVGDPMVVAHGLASFSEHENQPFRVAGILAKTGTPVDRTVIVSMEAMEAIHVDWAQGAQIPGQATPTDAIRAMDLTPQAVTAALVGVKSPLQTFALQRAINEYPEEPLLAILPGVALQELWGIVGIAETALLAVSAMVVVTALIGMMATIFSGLNERRREMAIFRAMGARPITILGLLVLEAMLMAAVGALLGMALLYVGLLVSQPILDHAFGLWLPITTPSLQEAYVMAGVVIAGAVVSMIPALRAYRMSLADGMMVRS</sequence>
<accession>A0A1N7NAN5</accession>
<dbReference type="OrthoDB" id="9784014at2"/>
<evidence type="ECO:0000313" key="10">
    <source>
        <dbReference type="Proteomes" id="UP000186684"/>
    </source>
</evidence>
<keyword evidence="2" id="KW-1003">Cell membrane</keyword>
<dbReference type="Proteomes" id="UP000186684">
    <property type="component" value="Unassembled WGS sequence"/>
</dbReference>
<feature type="transmembrane region" description="Helical" evidence="6">
    <location>
        <begin position="12"/>
        <end position="34"/>
    </location>
</feature>
<name>A0A1N7NAN5_9RHOB</name>
<dbReference type="Pfam" id="PF12704">
    <property type="entry name" value="MacB_PCD"/>
    <property type="match status" value="1"/>
</dbReference>
<keyword evidence="3 6" id="KW-0812">Transmembrane</keyword>
<dbReference type="AlphaFoldDB" id="A0A1N7NAN5"/>
<dbReference type="InterPro" id="IPR051125">
    <property type="entry name" value="ABC-4/HrtB_transporter"/>
</dbReference>
<evidence type="ECO:0000256" key="5">
    <source>
        <dbReference type="ARBA" id="ARBA00023136"/>
    </source>
</evidence>
<evidence type="ECO:0000256" key="1">
    <source>
        <dbReference type="ARBA" id="ARBA00004651"/>
    </source>
</evidence>
<evidence type="ECO:0000313" key="9">
    <source>
        <dbReference type="EMBL" id="SIS95376.1"/>
    </source>
</evidence>
<keyword evidence="4 6" id="KW-1133">Transmembrane helix</keyword>
<dbReference type="GO" id="GO:0005886">
    <property type="term" value="C:plasma membrane"/>
    <property type="evidence" value="ECO:0007669"/>
    <property type="project" value="UniProtKB-SubCell"/>
</dbReference>
<feature type="transmembrane region" description="Helical" evidence="6">
    <location>
        <begin position="383"/>
        <end position="404"/>
    </location>
</feature>
<dbReference type="RefSeq" id="WP_076448470.1">
    <property type="nucleotide sequence ID" value="NZ_FTOQ01000007.1"/>
</dbReference>
<evidence type="ECO:0000256" key="6">
    <source>
        <dbReference type="SAM" id="Phobius"/>
    </source>
</evidence>
<evidence type="ECO:0000259" key="8">
    <source>
        <dbReference type="Pfam" id="PF12704"/>
    </source>
</evidence>
<dbReference type="InterPro" id="IPR003838">
    <property type="entry name" value="ABC3_permease_C"/>
</dbReference>
<feature type="domain" description="MacB-like periplasmic core" evidence="8">
    <location>
        <begin position="19"/>
        <end position="207"/>
    </location>
</feature>
<dbReference type="PANTHER" id="PTHR43738:SF2">
    <property type="entry name" value="ABC TRANSPORTER PERMEASE"/>
    <property type="match status" value="1"/>
</dbReference>
<comment type="subcellular location">
    <subcellularLocation>
        <location evidence="1">Cell membrane</location>
        <topology evidence="1">Multi-pass membrane protein</topology>
    </subcellularLocation>
</comment>
<feature type="transmembrane region" description="Helical" evidence="6">
    <location>
        <begin position="264"/>
        <end position="283"/>
    </location>
</feature>
<dbReference type="Pfam" id="PF02687">
    <property type="entry name" value="FtsX"/>
    <property type="match status" value="1"/>
</dbReference>
<evidence type="ECO:0000256" key="3">
    <source>
        <dbReference type="ARBA" id="ARBA00022692"/>
    </source>
</evidence>
<keyword evidence="5 6" id="KW-0472">Membrane</keyword>
<proteinExistence type="predicted"/>
<dbReference type="InterPro" id="IPR025857">
    <property type="entry name" value="MacB_PCD"/>
</dbReference>
<feature type="transmembrane region" description="Helical" evidence="6">
    <location>
        <begin position="289"/>
        <end position="310"/>
    </location>
</feature>
<evidence type="ECO:0000259" key="7">
    <source>
        <dbReference type="Pfam" id="PF02687"/>
    </source>
</evidence>
<dbReference type="EMBL" id="FTOQ01000007">
    <property type="protein sequence ID" value="SIS95376.1"/>
    <property type="molecule type" value="Genomic_DNA"/>
</dbReference>
<feature type="transmembrane region" description="Helical" evidence="6">
    <location>
        <begin position="330"/>
        <end position="363"/>
    </location>
</feature>
<protein>
    <submittedName>
        <fullName evidence="9">Putative ABC transport system permease protein</fullName>
    </submittedName>
</protein>
<evidence type="ECO:0000256" key="2">
    <source>
        <dbReference type="ARBA" id="ARBA00022475"/>
    </source>
</evidence>
<dbReference type="STRING" id="633194.SAMN05421759_107138"/>
<keyword evidence="10" id="KW-1185">Reference proteome</keyword>
<feature type="domain" description="ABC3 transporter permease C-terminal" evidence="7">
    <location>
        <begin position="289"/>
        <end position="407"/>
    </location>
</feature>
<evidence type="ECO:0000256" key="4">
    <source>
        <dbReference type="ARBA" id="ARBA00022989"/>
    </source>
</evidence>
<reference evidence="10" key="1">
    <citation type="submission" date="2017-01" db="EMBL/GenBank/DDBJ databases">
        <authorList>
            <person name="Varghese N."/>
            <person name="Submissions S."/>
        </authorList>
    </citation>
    <scope>NUCLEOTIDE SEQUENCE [LARGE SCALE GENOMIC DNA]</scope>
    <source>
        <strain evidence="10">DSM 29430</strain>
    </source>
</reference>
<organism evidence="9 10">
    <name type="scientific">Roseivivax lentus</name>
    <dbReference type="NCBI Taxonomy" id="633194"/>
    <lineage>
        <taxon>Bacteria</taxon>
        <taxon>Pseudomonadati</taxon>
        <taxon>Pseudomonadota</taxon>
        <taxon>Alphaproteobacteria</taxon>
        <taxon>Rhodobacterales</taxon>
        <taxon>Roseobacteraceae</taxon>
        <taxon>Roseivivax</taxon>
    </lineage>
</organism>
<dbReference type="PANTHER" id="PTHR43738">
    <property type="entry name" value="ABC TRANSPORTER, MEMBRANE PROTEIN"/>
    <property type="match status" value="1"/>
</dbReference>
<gene>
    <name evidence="9" type="ORF">SAMN05421759_107138</name>
</gene>